<evidence type="ECO:0000313" key="3">
    <source>
        <dbReference type="EMBL" id="AFM39724.1"/>
    </source>
</evidence>
<evidence type="ECO:0000256" key="1">
    <source>
        <dbReference type="ARBA" id="ARBA00008791"/>
    </source>
</evidence>
<proteinExistence type="inferred from homology"/>
<dbReference type="CDD" id="cd00293">
    <property type="entry name" value="USP-like"/>
    <property type="match status" value="1"/>
</dbReference>
<dbReference type="InterPro" id="IPR006016">
    <property type="entry name" value="UspA"/>
</dbReference>
<evidence type="ECO:0000259" key="2">
    <source>
        <dbReference type="Pfam" id="PF00582"/>
    </source>
</evidence>
<dbReference type="KEGG" id="dai:Desaci_0663"/>
<dbReference type="STRING" id="646529.Desaci_0663"/>
<dbReference type="Gene3D" id="3.40.50.620">
    <property type="entry name" value="HUPs"/>
    <property type="match status" value="1"/>
</dbReference>
<organism evidence="3 4">
    <name type="scientific">Desulfosporosinus acidiphilus (strain DSM 22704 / JCM 16185 / SJ4)</name>
    <dbReference type="NCBI Taxonomy" id="646529"/>
    <lineage>
        <taxon>Bacteria</taxon>
        <taxon>Bacillati</taxon>
        <taxon>Bacillota</taxon>
        <taxon>Clostridia</taxon>
        <taxon>Eubacteriales</taxon>
        <taxon>Desulfitobacteriaceae</taxon>
        <taxon>Desulfosporosinus</taxon>
    </lineage>
</organism>
<dbReference type="Proteomes" id="UP000002892">
    <property type="component" value="Chromosome"/>
</dbReference>
<comment type="similarity">
    <text evidence="1">Belongs to the universal stress protein A family.</text>
</comment>
<dbReference type="RefSeq" id="WP_014825736.1">
    <property type="nucleotide sequence ID" value="NC_018068.1"/>
</dbReference>
<dbReference type="AlphaFoldDB" id="I4D1Q0"/>
<dbReference type="PRINTS" id="PR01438">
    <property type="entry name" value="UNVRSLSTRESS"/>
</dbReference>
<feature type="domain" description="UspA" evidence="2">
    <location>
        <begin position="1"/>
        <end position="140"/>
    </location>
</feature>
<dbReference type="EMBL" id="CP003639">
    <property type="protein sequence ID" value="AFM39724.1"/>
    <property type="molecule type" value="Genomic_DNA"/>
</dbReference>
<dbReference type="InterPro" id="IPR006015">
    <property type="entry name" value="Universal_stress_UspA"/>
</dbReference>
<evidence type="ECO:0000313" key="4">
    <source>
        <dbReference type="Proteomes" id="UP000002892"/>
    </source>
</evidence>
<dbReference type="eggNOG" id="COG0589">
    <property type="taxonomic scope" value="Bacteria"/>
</dbReference>
<dbReference type="InterPro" id="IPR014729">
    <property type="entry name" value="Rossmann-like_a/b/a_fold"/>
</dbReference>
<accession>I4D1Q0</accession>
<dbReference type="OrthoDB" id="9794782at2"/>
<gene>
    <name evidence="3" type="ordered locus">Desaci_0663</name>
</gene>
<keyword evidence="4" id="KW-1185">Reference proteome</keyword>
<dbReference type="PANTHER" id="PTHR46268">
    <property type="entry name" value="STRESS RESPONSE PROTEIN NHAX"/>
    <property type="match status" value="1"/>
</dbReference>
<reference evidence="3 4" key="1">
    <citation type="journal article" date="2012" name="J. Bacteriol.">
        <title>Complete genome sequences of Desulfosporosinus orientis DSM765T, Desulfosporosinus youngiae DSM17734T, Desulfosporosinus meridiei DSM13257T, and Desulfosporosinus acidiphilus DSM22704T.</title>
        <authorList>
            <person name="Pester M."/>
            <person name="Brambilla E."/>
            <person name="Alazard D."/>
            <person name="Rattei T."/>
            <person name="Weinmaier T."/>
            <person name="Han J."/>
            <person name="Lucas S."/>
            <person name="Lapidus A."/>
            <person name="Cheng J.F."/>
            <person name="Goodwin L."/>
            <person name="Pitluck S."/>
            <person name="Peters L."/>
            <person name="Ovchinnikova G."/>
            <person name="Teshima H."/>
            <person name="Detter J.C."/>
            <person name="Han C.S."/>
            <person name="Tapia R."/>
            <person name="Land M.L."/>
            <person name="Hauser L."/>
            <person name="Kyrpides N.C."/>
            <person name="Ivanova N.N."/>
            <person name="Pagani I."/>
            <person name="Huntmann M."/>
            <person name="Wei C.L."/>
            <person name="Davenport K.W."/>
            <person name="Daligault H."/>
            <person name="Chain P.S."/>
            <person name="Chen A."/>
            <person name="Mavromatis K."/>
            <person name="Markowitz V."/>
            <person name="Szeto E."/>
            <person name="Mikhailova N."/>
            <person name="Pati A."/>
            <person name="Wagner M."/>
            <person name="Woyke T."/>
            <person name="Ollivier B."/>
            <person name="Klenk H.P."/>
            <person name="Spring S."/>
            <person name="Loy A."/>
        </authorList>
    </citation>
    <scope>NUCLEOTIDE SEQUENCE [LARGE SCALE GENOMIC DNA]</scope>
    <source>
        <strain evidence="4">DSM 22704 / JCM 16185 / SJ4</strain>
    </source>
</reference>
<name>I4D1Q0_DESAJ</name>
<dbReference type="PANTHER" id="PTHR46268:SF6">
    <property type="entry name" value="UNIVERSAL STRESS PROTEIN UP12"/>
    <property type="match status" value="1"/>
</dbReference>
<sequence length="140" mass="15416">MKKILVPTDASEYSRRALETALEFARKFNAEIELLFVMHSPISYDSNFNSYIISPEQIEEVGNHVFEATLNGIDISDVSVIKKKSQAEKPAKGILEEIENEKIDLVIMGSHGYGAVAGSLIGSVSQHVLHKAKCSVLIVK</sequence>
<protein>
    <submittedName>
        <fullName evidence="3">Universal stress protein UspA-like protein</fullName>
    </submittedName>
</protein>
<dbReference type="SUPFAM" id="SSF52402">
    <property type="entry name" value="Adenine nucleotide alpha hydrolases-like"/>
    <property type="match status" value="1"/>
</dbReference>
<dbReference type="Pfam" id="PF00582">
    <property type="entry name" value="Usp"/>
    <property type="match status" value="1"/>
</dbReference>
<dbReference type="HOGENOM" id="CLU_049301_11_2_9"/>